<feature type="domain" description="Protein kinase" evidence="2">
    <location>
        <begin position="711"/>
        <end position="1003"/>
    </location>
</feature>
<dbReference type="Gene3D" id="1.10.510.10">
    <property type="entry name" value="Transferase(Phosphotransferase) domain 1"/>
    <property type="match status" value="1"/>
</dbReference>
<dbReference type="PROSITE" id="PS50011">
    <property type="entry name" value="PROTEIN_KINASE_DOM"/>
    <property type="match status" value="1"/>
</dbReference>
<dbReference type="EnsemblMetazoa" id="G2977.5">
    <property type="protein sequence ID" value="G2977.5:cds"/>
    <property type="gene ID" value="G2977"/>
</dbReference>
<proteinExistence type="inferred from homology"/>
<name>A0A8W8LUF7_MAGGI</name>
<dbReference type="EnsemblMetazoa" id="G2977.9">
    <property type="protein sequence ID" value="G2977.9:cds"/>
    <property type="gene ID" value="G2977"/>
</dbReference>
<organism evidence="3 4">
    <name type="scientific">Magallana gigas</name>
    <name type="common">Pacific oyster</name>
    <name type="synonym">Crassostrea gigas</name>
    <dbReference type="NCBI Taxonomy" id="29159"/>
    <lineage>
        <taxon>Eukaryota</taxon>
        <taxon>Metazoa</taxon>
        <taxon>Spiralia</taxon>
        <taxon>Lophotrochozoa</taxon>
        <taxon>Mollusca</taxon>
        <taxon>Bivalvia</taxon>
        <taxon>Autobranchia</taxon>
        <taxon>Pteriomorphia</taxon>
        <taxon>Ostreida</taxon>
        <taxon>Ostreoidea</taxon>
        <taxon>Ostreidae</taxon>
        <taxon>Magallana</taxon>
    </lineage>
</organism>
<dbReference type="InterPro" id="IPR045063">
    <property type="entry name" value="Dynamin_N"/>
</dbReference>
<evidence type="ECO:0000259" key="2">
    <source>
        <dbReference type="PROSITE" id="PS50011"/>
    </source>
</evidence>
<protein>
    <recommendedName>
        <fullName evidence="2">Protein kinase domain-containing protein</fullName>
    </recommendedName>
</protein>
<dbReference type="GO" id="GO:0004672">
    <property type="term" value="F:protein kinase activity"/>
    <property type="evidence" value="ECO:0007669"/>
    <property type="project" value="InterPro"/>
</dbReference>
<comment type="similarity">
    <text evidence="1">Belongs to the protein kinase superfamily. TKL Ser/Thr protein kinase family. ROCO subfamily.</text>
</comment>
<dbReference type="GO" id="GO:0005524">
    <property type="term" value="F:ATP binding"/>
    <property type="evidence" value="ECO:0007669"/>
    <property type="project" value="InterPro"/>
</dbReference>
<dbReference type="Proteomes" id="UP000005408">
    <property type="component" value="Unassembled WGS sequence"/>
</dbReference>
<dbReference type="Pfam" id="PF00350">
    <property type="entry name" value="Dynamin_N"/>
    <property type="match status" value="1"/>
</dbReference>
<dbReference type="Pfam" id="PF07714">
    <property type="entry name" value="PK_Tyr_Ser-Thr"/>
    <property type="match status" value="1"/>
</dbReference>
<dbReference type="KEGG" id="crg:105335524"/>
<dbReference type="PANTHER" id="PTHR26392:SF92">
    <property type="entry name" value="PROTEIN KINASE DOMAIN-CONTAINING PROTEIN"/>
    <property type="match status" value="1"/>
</dbReference>
<dbReference type="PROSITE" id="PS00675">
    <property type="entry name" value="SIGMA54_INTERACT_1"/>
    <property type="match status" value="1"/>
</dbReference>
<dbReference type="SMART" id="SM00220">
    <property type="entry name" value="S_TKc"/>
    <property type="match status" value="1"/>
</dbReference>
<keyword evidence="4" id="KW-1185">Reference proteome</keyword>
<dbReference type="EnsemblMetazoa" id="G2977.1">
    <property type="protein sequence ID" value="G2977.1:cds"/>
    <property type="gene ID" value="G2977"/>
</dbReference>
<dbReference type="OMA" id="ICEIQYG"/>
<dbReference type="SUPFAM" id="SSF52540">
    <property type="entry name" value="P-loop containing nucleoside triphosphate hydrolases"/>
    <property type="match status" value="1"/>
</dbReference>
<evidence type="ECO:0000313" key="4">
    <source>
        <dbReference type="Proteomes" id="UP000005408"/>
    </source>
</evidence>
<dbReference type="Gene3D" id="3.40.50.300">
    <property type="entry name" value="P-loop containing nucleotide triphosphate hydrolases"/>
    <property type="match status" value="1"/>
</dbReference>
<dbReference type="InterPro" id="IPR011009">
    <property type="entry name" value="Kinase-like_dom_sf"/>
</dbReference>
<dbReference type="InterPro" id="IPR000719">
    <property type="entry name" value="Prot_kinase_dom"/>
</dbReference>
<dbReference type="RefSeq" id="XP_011437741.2">
    <property type="nucleotide sequence ID" value="XM_011439439.4"/>
</dbReference>
<sequence length="1003" mass="115989">MEEDEIDRLRLPVARKRAKDESIDISSLRNIGEIRCSLKRHLLRDRKTRDEVIRGLSSDAENDTILRKILGEIFTSTIQALQDLRQSGDTLMGHLEQCFDNLSPRLVNEESNLLSESIKCPIMVLGETGSGKSSFINLVLGCELLPHSLLSNTNTICEIQYGENFKACFHLTGSSKEEHSFKSLEEMRQSLSNKIQKKGEQKSLYKRVEIFLPSDILKTGLLIVDSPGIADTGEMTDIVLGYLIKACAFIYIINSENAGGVAPDRLQHLFKKVVEKVFRDEQDYRSTCAMFICNKWDQVPYEERSKVYQDTVKKLCSESTGWPNCTEDQIFRLSTKEAMFIQDTPERYIVGHFAAVLHKINGLIPESRHILLINSARFLQQVLDKAAMFIETSLSDVNLSQEERMIKNKETLEDLTKLRKDVNEFFEKEKNNFDKGLEKIIRDLRDHLRSKETVSALCDFTHSMDTAGVKWKEATIKVRIKLYDSITEEIQRWETQNKKLEILGSGMAKQFQQKFPDFDSKLFNLQKRYIQHSKSGKMVAEDEEPFVPVIVAEKFDNINLGLKVLMGISISPVLLIGAIIRLPVWGIKELARKVKGHMLEKEYDTDPKVSLRKYAESILESTSDPIKMKPIMENEVSPMFQYLDNQRRRVLQQIEAELNLLDKRKEEKETREFIAKNCSSQKVRFERLRRRLTYFYKIELMKNSYKKLSEFELEETLYQGLFGEVCKVLPKVETDHHLEAVVVKNKHRIDGVNIMEHMRVEEAYRSKRFVYNMPCISMMLESSSEHHFFWPVLSLPKCSFRSFVKSKLINPEEKTQTLYTYIEPVISGLDFLHTKKLVHVDVSQDSVMVDQNDRVKLMHITYPQKLDLSLFPEASTELEQFVHFHWETMSASSQREYSFQHDMYGVGLMMWEIWTGQKAFQQVVTGLEPRTLLQFIRFLSMNKNSLRLGVEDGLGILAVNAWNDCIIKCQNLSINAADLLNTLAPCKNSTFDYSHAQAPLYSR</sequence>
<dbReference type="PANTHER" id="PTHR26392">
    <property type="entry name" value="MITOGEN-ACTIVATED PROTEIN KINASE KINASE KINASE 7-RELATED"/>
    <property type="match status" value="1"/>
</dbReference>
<dbReference type="InterPro" id="IPR001245">
    <property type="entry name" value="Ser-Thr/Tyr_kinase_cat_dom"/>
</dbReference>
<reference evidence="3" key="1">
    <citation type="submission" date="2022-08" db="UniProtKB">
        <authorList>
            <consortium name="EnsemblMetazoa"/>
        </authorList>
    </citation>
    <scope>IDENTIFICATION</scope>
    <source>
        <strain evidence="3">05x7-T-G4-1.051#20</strain>
    </source>
</reference>
<dbReference type="GeneID" id="105335524"/>
<dbReference type="OrthoDB" id="8954335at2759"/>
<dbReference type="SUPFAM" id="SSF56112">
    <property type="entry name" value="Protein kinase-like (PK-like)"/>
    <property type="match status" value="1"/>
</dbReference>
<accession>A0A8W8LUF7</accession>
<dbReference type="InterPro" id="IPR027417">
    <property type="entry name" value="P-loop_NTPase"/>
</dbReference>
<dbReference type="InterPro" id="IPR025662">
    <property type="entry name" value="Sigma_54_int_dom_ATP-bd_1"/>
</dbReference>
<evidence type="ECO:0000256" key="1">
    <source>
        <dbReference type="ARBA" id="ARBA00008171"/>
    </source>
</evidence>
<evidence type="ECO:0000313" key="3">
    <source>
        <dbReference type="EnsemblMetazoa" id="G2977.9:cds"/>
    </source>
</evidence>
<dbReference type="AlphaFoldDB" id="A0A8W8LUF7"/>